<protein>
    <submittedName>
        <fullName evidence="1">Uncharacterized protein</fullName>
    </submittedName>
</protein>
<evidence type="ECO:0000313" key="1">
    <source>
        <dbReference type="EMBL" id="UZV39940.1"/>
    </source>
</evidence>
<keyword evidence="2" id="KW-1185">Reference proteome</keyword>
<reference evidence="1" key="1">
    <citation type="journal article" date="2023" name="Harmful Algae">
        <title>Sequencing the genomes of LPP-1, the first isolated cyanophage, and its relative LPP-2 reveal different integration mechanisms in closely related phages.</title>
        <authorList>
            <person name="Shaalan H."/>
            <person name="Cattan-Tsaushu E."/>
            <person name="Li K."/>
            <person name="Avrani S."/>
        </authorList>
    </citation>
    <scope>NUCLEOTIDE SEQUENCE</scope>
</reference>
<name>A0AAE9PXA6_9CAUD</name>
<organism evidence="1 2">
    <name type="scientific">Leptolyngbya phage LPP-1</name>
    <dbReference type="NCBI Taxonomy" id="2996049"/>
    <lineage>
        <taxon>Viruses</taxon>
        <taxon>Duplodnaviria</taxon>
        <taxon>Heunggongvirae</taxon>
        <taxon>Uroviricota</taxon>
        <taxon>Caudoviricetes</taxon>
        <taxon>Saffermanviridae</taxon>
        <taxon>Morrisvirus</taxon>
        <taxon>Morrisvirus LPP1</taxon>
    </lineage>
</organism>
<proteinExistence type="predicted"/>
<dbReference type="Proteomes" id="UP001220400">
    <property type="component" value="Segment"/>
</dbReference>
<sequence length="85" mass="9809">MPLKDYSDDELRHELDARYYRKHTAQLRIDHHNDASPLIISYAHNQESLTIEVGMVVYAMTDDELRRLSVMVGTARHNGKEKANG</sequence>
<evidence type="ECO:0000313" key="2">
    <source>
        <dbReference type="Proteomes" id="UP001220400"/>
    </source>
</evidence>
<gene>
    <name evidence="1" type="ORF">LPP1_g14</name>
</gene>
<accession>A0AAE9PXA6</accession>
<dbReference type="EMBL" id="OP589309">
    <property type="protein sequence ID" value="UZV39940.1"/>
    <property type="molecule type" value="Genomic_DNA"/>
</dbReference>